<protein>
    <submittedName>
        <fullName evidence="1">Uncharacterized protein</fullName>
    </submittedName>
</protein>
<gene>
    <name evidence="1" type="ORF">NCTC4101_00844</name>
</gene>
<dbReference type="EMBL" id="CAAHDN010000009">
    <property type="protein sequence ID" value="VGM95465.1"/>
    <property type="molecule type" value="Genomic_DNA"/>
</dbReference>
<dbReference type="AlphaFoldDB" id="A0A486XCP5"/>
<organism evidence="1">
    <name type="scientific">uncultured Avibacterium sp</name>
    <dbReference type="NCBI Taxonomy" id="1936169"/>
    <lineage>
        <taxon>Bacteria</taxon>
        <taxon>Pseudomonadati</taxon>
        <taxon>Pseudomonadota</taxon>
        <taxon>Gammaproteobacteria</taxon>
        <taxon>Pasteurellales</taxon>
        <taxon>Pasteurellaceae</taxon>
        <taxon>Avibacterium</taxon>
        <taxon>environmental samples</taxon>
    </lineage>
</organism>
<accession>A0A486XCP5</accession>
<proteinExistence type="predicted"/>
<evidence type="ECO:0000313" key="1">
    <source>
        <dbReference type="EMBL" id="VGM95465.1"/>
    </source>
</evidence>
<name>A0A486XCP5_9PAST</name>
<sequence>MSLLYEITKISLIFNRQQNKKMLQFPVQNSIPILIE</sequence>
<reference evidence="1" key="1">
    <citation type="submission" date="2019-03" db="EMBL/GenBank/DDBJ databases">
        <authorList>
            <consortium name="Pathogen Informatics"/>
        </authorList>
    </citation>
    <scope>NUCLEOTIDE SEQUENCE</scope>
    <source>
        <strain evidence="1">Unknown</strain>
    </source>
</reference>